<dbReference type="Pfam" id="PF01855">
    <property type="entry name" value="POR_N"/>
    <property type="match status" value="1"/>
</dbReference>
<evidence type="ECO:0000313" key="9">
    <source>
        <dbReference type="Proteomes" id="UP000199208"/>
    </source>
</evidence>
<feature type="binding site" evidence="6">
    <location>
        <position position="590"/>
    </location>
    <ligand>
        <name>[4Fe-4S] cluster</name>
        <dbReference type="ChEBI" id="CHEBI:49883"/>
        <label>2</label>
    </ligand>
</feature>
<dbReference type="PROSITE" id="PS51379">
    <property type="entry name" value="4FE4S_FER_2"/>
    <property type="match status" value="2"/>
</dbReference>
<dbReference type="Gene3D" id="3.40.50.970">
    <property type="match status" value="2"/>
</dbReference>
<protein>
    <recommendedName>
        <fullName evidence="5">Indolepyruvate oxidoreductase subunit IorA</fullName>
        <shortName evidence="5">IOR</shortName>
        <ecNumber evidence="5">1.2.7.8</ecNumber>
    </recommendedName>
    <alternativeName>
        <fullName evidence="5">Indolepyruvate ferredoxin oxidoreductase subunit alpha</fullName>
    </alternativeName>
</protein>
<dbReference type="SUPFAM" id="SSF54862">
    <property type="entry name" value="4Fe-4S ferredoxins"/>
    <property type="match status" value="1"/>
</dbReference>
<dbReference type="InterPro" id="IPR017896">
    <property type="entry name" value="4Fe4S_Fe-S-bd"/>
</dbReference>
<dbReference type="Pfam" id="PF14697">
    <property type="entry name" value="Fer4_21"/>
    <property type="match status" value="1"/>
</dbReference>
<reference evidence="8 9" key="1">
    <citation type="submission" date="2016-10" db="EMBL/GenBank/DDBJ databases">
        <authorList>
            <person name="de Groot N.N."/>
        </authorList>
    </citation>
    <scope>NUCLEOTIDE SEQUENCE [LARGE SCALE GENOMIC DNA]</scope>
    <source>
        <strain evidence="8 9">DSM 2784</strain>
    </source>
</reference>
<keyword evidence="4 5" id="KW-0411">Iron-sulfur</keyword>
<keyword evidence="3 5" id="KW-0408">Iron</keyword>
<name>A0A1G5RQ74_9FIRM</name>
<keyword evidence="2 5" id="KW-0560">Oxidoreductase</keyword>
<dbReference type="PANTHER" id="PTHR43710">
    <property type="entry name" value="2-HYDROXYACYL-COA LYASE"/>
    <property type="match status" value="1"/>
</dbReference>
<dbReference type="InterPro" id="IPR017900">
    <property type="entry name" value="4Fe4S_Fe_S_CS"/>
</dbReference>
<dbReference type="FunFam" id="3.40.50.970:FF:000039">
    <property type="entry name" value="Indolepyruvate oxidoreductase subunit IorA"/>
    <property type="match status" value="1"/>
</dbReference>
<comment type="catalytic activity">
    <reaction evidence="5">
        <text>indole-3-pyruvate + 2 oxidized [2Fe-2S]-[ferredoxin] + CoA = (indol-3-yl)acetyl-CoA + 2 reduced [2Fe-2S]-[ferredoxin] + CO2 + H(+)</text>
        <dbReference type="Rhea" id="RHEA:12645"/>
        <dbReference type="Rhea" id="RHEA-COMP:10000"/>
        <dbReference type="Rhea" id="RHEA-COMP:10001"/>
        <dbReference type="ChEBI" id="CHEBI:15378"/>
        <dbReference type="ChEBI" id="CHEBI:16526"/>
        <dbReference type="ChEBI" id="CHEBI:17640"/>
        <dbReference type="ChEBI" id="CHEBI:33737"/>
        <dbReference type="ChEBI" id="CHEBI:33738"/>
        <dbReference type="ChEBI" id="CHEBI:57271"/>
        <dbReference type="ChEBI" id="CHEBI:57287"/>
        <dbReference type="EC" id="1.2.7.8"/>
    </reaction>
</comment>
<organism evidence="8 9">
    <name type="scientific">Acidaminobacter hydrogenoformans DSM 2784</name>
    <dbReference type="NCBI Taxonomy" id="1120920"/>
    <lineage>
        <taxon>Bacteria</taxon>
        <taxon>Bacillati</taxon>
        <taxon>Bacillota</taxon>
        <taxon>Clostridia</taxon>
        <taxon>Peptostreptococcales</taxon>
        <taxon>Acidaminobacteraceae</taxon>
        <taxon>Acidaminobacter</taxon>
    </lineage>
</organism>
<evidence type="ECO:0000256" key="2">
    <source>
        <dbReference type="ARBA" id="ARBA00023002"/>
    </source>
</evidence>
<keyword evidence="9" id="KW-1185">Reference proteome</keyword>
<feature type="binding site" evidence="6">
    <location>
        <position position="584"/>
    </location>
    <ligand>
        <name>[4Fe-4S] cluster</name>
        <dbReference type="ChEBI" id="CHEBI:49883"/>
        <label>2</label>
    </ligand>
</feature>
<dbReference type="RefSeq" id="WP_330387042.1">
    <property type="nucleotide sequence ID" value="NZ_FMWL01000001.1"/>
</dbReference>
<feature type="binding site" evidence="6">
    <location>
        <position position="550"/>
    </location>
    <ligand>
        <name>[4Fe-4S] cluster</name>
        <dbReference type="ChEBI" id="CHEBI:49883"/>
        <label>1</label>
    </ligand>
</feature>
<gene>
    <name evidence="8" type="ORF">SAMN03080599_00150</name>
</gene>
<feature type="domain" description="4Fe-4S ferredoxin-type" evidence="7">
    <location>
        <begin position="541"/>
        <end position="571"/>
    </location>
</feature>
<dbReference type="InterPro" id="IPR011766">
    <property type="entry name" value="TPP_enzyme_TPP-bd"/>
</dbReference>
<dbReference type="STRING" id="1120920.SAMN03080599_00150"/>
<dbReference type="GO" id="GO:0051539">
    <property type="term" value="F:4 iron, 4 sulfur cluster binding"/>
    <property type="evidence" value="ECO:0007669"/>
    <property type="project" value="UniProtKB-UniRule"/>
</dbReference>
<dbReference type="EMBL" id="FMWL01000001">
    <property type="protein sequence ID" value="SCZ76262.1"/>
    <property type="molecule type" value="Genomic_DNA"/>
</dbReference>
<feature type="binding site" evidence="6">
    <location>
        <position position="556"/>
    </location>
    <ligand>
        <name>[4Fe-4S] cluster</name>
        <dbReference type="ChEBI" id="CHEBI:49883"/>
        <label>1</label>
    </ligand>
</feature>
<dbReference type="Gene3D" id="3.30.70.20">
    <property type="match status" value="1"/>
</dbReference>
<feature type="binding site" evidence="6">
    <location>
        <position position="587"/>
    </location>
    <ligand>
        <name>[4Fe-4S] cluster</name>
        <dbReference type="ChEBI" id="CHEBI:49883"/>
        <label>2</label>
    </ligand>
</feature>
<dbReference type="Pfam" id="PF02775">
    <property type="entry name" value="TPP_enzyme_C"/>
    <property type="match status" value="1"/>
</dbReference>
<evidence type="ECO:0000259" key="7">
    <source>
        <dbReference type="PROSITE" id="PS51379"/>
    </source>
</evidence>
<evidence type="ECO:0000256" key="5">
    <source>
        <dbReference type="PIRNR" id="PIRNR006439"/>
    </source>
</evidence>
<comment type="function">
    <text evidence="5">Catalyzes the ferredoxin-dependent oxidative decarboxylation of arylpyruvates.</text>
</comment>
<dbReference type="AlphaFoldDB" id="A0A1G5RQ74"/>
<keyword evidence="8" id="KW-0670">Pyruvate</keyword>
<evidence type="ECO:0000256" key="3">
    <source>
        <dbReference type="ARBA" id="ARBA00023004"/>
    </source>
</evidence>
<comment type="cofactor">
    <cofactor evidence="5 6">
        <name>[4Fe-4S] cluster</name>
        <dbReference type="ChEBI" id="CHEBI:49883"/>
    </cofactor>
    <text evidence="5 6">Binds 2 [4Fe-4S] clusters. In this family the first cluster has a non-standard and varying [4Fe-4S] binding motif CX(2)CX(2)CX(4-5)CP.</text>
</comment>
<keyword evidence="1 5" id="KW-0479">Metal-binding</keyword>
<feature type="binding site" evidence="6">
    <location>
        <position position="594"/>
    </location>
    <ligand>
        <name>[4Fe-4S] cluster</name>
        <dbReference type="ChEBI" id="CHEBI:49883"/>
        <label>1</label>
    </ligand>
</feature>
<dbReference type="InterPro" id="IPR002880">
    <property type="entry name" value="Pyrv_Fd/Flavodoxin_OxRdtase_N"/>
</dbReference>
<dbReference type="InterPro" id="IPR017721">
    <property type="entry name" value="IorA"/>
</dbReference>
<dbReference type="InterPro" id="IPR045025">
    <property type="entry name" value="HACL1-like"/>
</dbReference>
<feature type="binding site" evidence="6">
    <location>
        <position position="553"/>
    </location>
    <ligand>
        <name>[4Fe-4S] cluster</name>
        <dbReference type="ChEBI" id="CHEBI:49883"/>
        <label>1</label>
    </ligand>
</feature>
<keyword evidence="5" id="KW-0813">Transport</keyword>
<dbReference type="GO" id="GO:0043805">
    <property type="term" value="F:indolepyruvate ferredoxin oxidoreductase activity"/>
    <property type="evidence" value="ECO:0007669"/>
    <property type="project" value="UniProtKB-UniRule"/>
</dbReference>
<evidence type="ECO:0000313" key="8">
    <source>
        <dbReference type="EMBL" id="SCZ76262.1"/>
    </source>
</evidence>
<proteinExistence type="predicted"/>
<dbReference type="Proteomes" id="UP000199208">
    <property type="component" value="Unassembled WGS sequence"/>
</dbReference>
<dbReference type="CDD" id="cd02008">
    <property type="entry name" value="TPP_IOR_alpha"/>
    <property type="match status" value="1"/>
</dbReference>
<evidence type="ECO:0000256" key="4">
    <source>
        <dbReference type="ARBA" id="ARBA00023014"/>
    </source>
</evidence>
<dbReference type="CDD" id="cd07034">
    <property type="entry name" value="TPP_PYR_PFOR_IOR-alpha_like"/>
    <property type="match status" value="1"/>
</dbReference>
<dbReference type="SUPFAM" id="SSF52518">
    <property type="entry name" value="Thiamin diphosphate-binding fold (THDP-binding)"/>
    <property type="match status" value="2"/>
</dbReference>
<dbReference type="PIRSF" id="PIRSF006439">
    <property type="entry name" value="Indolepyruvate_ferr_oxidored"/>
    <property type="match status" value="1"/>
</dbReference>
<feature type="domain" description="4Fe-4S ferredoxin-type" evidence="7">
    <location>
        <begin position="575"/>
        <end position="604"/>
    </location>
</feature>
<keyword evidence="5" id="KW-0249">Electron transport</keyword>
<accession>A0A1G5RQ74</accession>
<sequence length="615" mass="66258">MEVKLMTGNEAAARGFYEAGGLVASSYPGSPTVELLEAIRKYTPEVYAEFSVNEKVALEVGIGASFTGARTLVSMKHVGVNIAMDPLMTFTQTPVQGGFLLVSGEDPGMASSQNEQDNRVLGKFANMAILDAGSAQEAKDFAMLGLSLSEDYGMPVMLRMTSRVCHSRSPVELGEREAHEITGFSKIPEDFGMVPPNTFPKQYEMKQRIIRLAEDASGHDINFLEAWEGDSESPSGAAETVKTLVITSGLMYYNLKELKAPVDIYKLGMVYPLPVEALRSLVQDYEQVLVLEELTPFIENELKLSGIACEGKKYFSFTGELHTEMIEAGLVEAGVLKTAKVEVAREVDTVARISMFCAGCPHRPVFDILKKNKISVLGDIGCYSLAVLEPLHMLSTIISMGSTIGILKGMSKALALAGKSEPLVSVIGDGTFFHSGMTGALNLLHQLDPAANLTLIILNNGTTAMTGGQMTATSGSYTEDWDMNTSIPELLKAMGFPRVVAVDQFDYKAAKAAIEAELKFEGLSIVMTTRPCALNFKIREPYFVVDPQVCIGCRSCVKTNCPPIVMKAYEGIDKLKSSIDPDLCVGCSVCAQVCPVNAISRVGDKTKGKGGGSDD</sequence>
<dbReference type="GO" id="GO:0030976">
    <property type="term" value="F:thiamine pyrophosphate binding"/>
    <property type="evidence" value="ECO:0007669"/>
    <property type="project" value="InterPro"/>
</dbReference>
<keyword evidence="5 6" id="KW-0004">4Fe-4S</keyword>
<dbReference type="EC" id="1.2.7.8" evidence="5"/>
<dbReference type="PANTHER" id="PTHR43710:SF7">
    <property type="entry name" value="INDOLEPYRUVATE OXIDOREDUCTASE SUBUNIT IORA"/>
    <property type="match status" value="1"/>
</dbReference>
<evidence type="ECO:0000256" key="1">
    <source>
        <dbReference type="ARBA" id="ARBA00022723"/>
    </source>
</evidence>
<dbReference type="InterPro" id="IPR029061">
    <property type="entry name" value="THDP-binding"/>
</dbReference>
<dbReference type="GO" id="GO:0046872">
    <property type="term" value="F:metal ion binding"/>
    <property type="evidence" value="ECO:0007669"/>
    <property type="project" value="UniProtKB-UniRule"/>
</dbReference>
<dbReference type="PROSITE" id="PS00198">
    <property type="entry name" value="4FE4S_FER_1"/>
    <property type="match status" value="1"/>
</dbReference>
<evidence type="ECO:0000256" key="6">
    <source>
        <dbReference type="PIRSR" id="PIRSR006439-50"/>
    </source>
</evidence>
<feature type="binding site" evidence="6">
    <location>
        <position position="561"/>
    </location>
    <ligand>
        <name>[4Fe-4S] cluster</name>
        <dbReference type="ChEBI" id="CHEBI:49883"/>
        <label>2</label>
    </ligand>
</feature>